<dbReference type="RefSeq" id="WP_208766548.1">
    <property type="nucleotide sequence ID" value="NZ_CP024785.1"/>
</dbReference>
<dbReference type="SUPFAM" id="SSF110849">
    <property type="entry name" value="ParB/Sulfiredoxin"/>
    <property type="match status" value="1"/>
</dbReference>
<dbReference type="InterPro" id="IPR036086">
    <property type="entry name" value="ParB/Sulfiredoxin_sf"/>
</dbReference>
<dbReference type="InterPro" id="IPR004437">
    <property type="entry name" value="ParB/RepB/Spo0J"/>
</dbReference>
<dbReference type="InterPro" id="IPR003115">
    <property type="entry name" value="ParB_N"/>
</dbReference>
<keyword evidence="6" id="KW-1185">Reference proteome</keyword>
<evidence type="ECO:0000256" key="2">
    <source>
        <dbReference type="ARBA" id="ARBA00023125"/>
    </source>
</evidence>
<evidence type="ECO:0000313" key="6">
    <source>
        <dbReference type="Proteomes" id="UP000232003"/>
    </source>
</evidence>
<feature type="domain" description="ParB-like N-terminal" evidence="4">
    <location>
        <begin position="37"/>
        <end position="127"/>
    </location>
</feature>
<dbReference type="SMART" id="SM00470">
    <property type="entry name" value="ParB"/>
    <property type="match status" value="1"/>
</dbReference>
<dbReference type="Pfam" id="PF17762">
    <property type="entry name" value="HTH_ParB"/>
    <property type="match status" value="1"/>
</dbReference>
<dbReference type="Gene3D" id="3.90.1530.30">
    <property type="match status" value="1"/>
</dbReference>
<dbReference type="Proteomes" id="UP000232003">
    <property type="component" value="Chromosome"/>
</dbReference>
<evidence type="ECO:0000256" key="3">
    <source>
        <dbReference type="SAM" id="MobiDB-lite"/>
    </source>
</evidence>
<accession>A0A2K8T1Q6</accession>
<name>A0A2K8T1Q6_9NOSO</name>
<dbReference type="PANTHER" id="PTHR33375:SF7">
    <property type="entry name" value="CHROMOSOME 2-PARTITIONING PROTEIN PARB-RELATED"/>
    <property type="match status" value="1"/>
</dbReference>
<keyword evidence="2" id="KW-0238">DNA-binding</keyword>
<comment type="similarity">
    <text evidence="1">Belongs to the ParB family.</text>
</comment>
<dbReference type="InterPro" id="IPR041468">
    <property type="entry name" value="HTH_ParB/Spo0J"/>
</dbReference>
<dbReference type="InterPro" id="IPR050336">
    <property type="entry name" value="Chromosome_partition/occlusion"/>
</dbReference>
<dbReference type="AlphaFoldDB" id="A0A2K8T1Q6"/>
<organism evidence="5 6">
    <name type="scientific">Nostoc flagelliforme CCNUN1</name>
    <dbReference type="NCBI Taxonomy" id="2038116"/>
    <lineage>
        <taxon>Bacteria</taxon>
        <taxon>Bacillati</taxon>
        <taxon>Cyanobacteriota</taxon>
        <taxon>Cyanophyceae</taxon>
        <taxon>Nostocales</taxon>
        <taxon>Nostocaceae</taxon>
        <taxon>Nostoc</taxon>
    </lineage>
</organism>
<dbReference type="KEGG" id="nfl:COO91_07678"/>
<dbReference type="NCBIfam" id="TIGR00180">
    <property type="entry name" value="parB_part"/>
    <property type="match status" value="1"/>
</dbReference>
<evidence type="ECO:0000313" key="5">
    <source>
        <dbReference type="EMBL" id="AUB41626.1"/>
    </source>
</evidence>
<proteinExistence type="inferred from homology"/>
<evidence type="ECO:0000256" key="1">
    <source>
        <dbReference type="ARBA" id="ARBA00006295"/>
    </source>
</evidence>
<dbReference type="GO" id="GO:0005694">
    <property type="term" value="C:chromosome"/>
    <property type="evidence" value="ECO:0007669"/>
    <property type="project" value="TreeGrafter"/>
</dbReference>
<feature type="region of interest" description="Disordered" evidence="3">
    <location>
        <begin position="1"/>
        <end position="30"/>
    </location>
</feature>
<dbReference type="FunFam" id="3.90.1530.30:FF:000001">
    <property type="entry name" value="Chromosome partitioning protein ParB"/>
    <property type="match status" value="1"/>
</dbReference>
<reference evidence="5 6" key="1">
    <citation type="submission" date="2017-11" db="EMBL/GenBank/DDBJ databases">
        <title>Complete genome of a free-living desiccation-tolerant cyanobacterium and its photosynthetic adaptation to extreme terrestrial habitat.</title>
        <authorList>
            <person name="Shang J."/>
        </authorList>
    </citation>
    <scope>NUCLEOTIDE SEQUENCE [LARGE SCALE GENOMIC DNA]</scope>
    <source>
        <strain evidence="5 6">CCNUN1</strain>
    </source>
</reference>
<feature type="region of interest" description="Disordered" evidence="3">
    <location>
        <begin position="166"/>
        <end position="252"/>
    </location>
</feature>
<feature type="compositionally biased region" description="Polar residues" evidence="3">
    <location>
        <begin position="171"/>
        <end position="201"/>
    </location>
</feature>
<dbReference type="EMBL" id="CP024785">
    <property type="protein sequence ID" value="AUB41626.1"/>
    <property type="molecule type" value="Genomic_DNA"/>
</dbReference>
<dbReference type="SUPFAM" id="SSF109709">
    <property type="entry name" value="KorB DNA-binding domain-like"/>
    <property type="match status" value="2"/>
</dbReference>
<feature type="compositionally biased region" description="Polar residues" evidence="3">
    <location>
        <begin position="238"/>
        <end position="252"/>
    </location>
</feature>
<evidence type="ECO:0000259" key="4">
    <source>
        <dbReference type="SMART" id="SM00470"/>
    </source>
</evidence>
<dbReference type="PANTHER" id="PTHR33375">
    <property type="entry name" value="CHROMOSOME-PARTITIONING PROTEIN PARB-RELATED"/>
    <property type="match status" value="1"/>
</dbReference>
<dbReference type="CDD" id="cd16393">
    <property type="entry name" value="SPO0J_N"/>
    <property type="match status" value="1"/>
</dbReference>
<protein>
    <submittedName>
        <fullName evidence="5">ParB, chromosome partitioning protein, ParB family</fullName>
    </submittedName>
</protein>
<dbReference type="Pfam" id="PF02195">
    <property type="entry name" value="ParB_N"/>
    <property type="match status" value="1"/>
</dbReference>
<sequence>MIRRKQTDKPFGGQITTPPPAPWLSSPDGELPAATETTIKLSDIVLPQQQPRRYFDPQALQELVSSIKQHGILQPLLVRPLAGGKYELVAGERRYRAGQSALLEVVPVVVRELSDDQAFQLALIENLQREDLNPVEETEGILHLLGIRLHCDVEAVKSLLYRMKNAHSKGEQPSKSSLNESRKNVSPNPDNPQSEDNVSEQLTEKNESRKNVSPNPDNPQSEDNVSEQLTEKNESRRNVSPNPDNPQSEDNISDQLAEKNESRRNVSPNLDEEQSNTVQQVFLGLGLMNWLSFTTTRLPLLNLPEEILMALRSGKLEYTKAQVLARVRNNEIRKKLLSEAIANYWSLSQIKEKITDWTDDEQTSSSKTTNQIPDRLQNITQRIKKRQLWKEPRKQKQLVNLLNKLEALLGDE</sequence>
<dbReference type="GO" id="GO:0007059">
    <property type="term" value="P:chromosome segregation"/>
    <property type="evidence" value="ECO:0007669"/>
    <property type="project" value="TreeGrafter"/>
</dbReference>
<gene>
    <name evidence="5" type="ORF">COO91_07678</name>
</gene>
<dbReference type="Gene3D" id="1.10.10.2830">
    <property type="match status" value="2"/>
</dbReference>
<feature type="compositionally biased region" description="Polar residues" evidence="3">
    <location>
        <begin position="211"/>
        <end position="228"/>
    </location>
</feature>
<dbReference type="GO" id="GO:0003677">
    <property type="term" value="F:DNA binding"/>
    <property type="evidence" value="ECO:0007669"/>
    <property type="project" value="UniProtKB-KW"/>
</dbReference>